<proteinExistence type="predicted"/>
<reference evidence="1 2" key="1">
    <citation type="submission" date="2015-03" db="EMBL/GenBank/DDBJ databases">
        <authorList>
            <person name="Murphy D."/>
        </authorList>
    </citation>
    <scope>NUCLEOTIDE SEQUENCE [LARGE SCALE GENOMIC DNA]</scope>
    <source>
        <strain evidence="1 2">OL-4</strain>
    </source>
</reference>
<dbReference type="Proteomes" id="UP000045545">
    <property type="component" value="Unassembled WGS sequence"/>
</dbReference>
<name>A0A0E4GBW4_9FIRM</name>
<evidence type="ECO:0000313" key="1">
    <source>
        <dbReference type="EMBL" id="CFY01372.1"/>
    </source>
</evidence>
<dbReference type="OrthoDB" id="2080149at2"/>
<sequence length="207" mass="24232">MAYAQGLRVNDAASYSLFYKLYADLLFKDYNALLPQFCYGRDDFYDFLLQNPQLVKDLSEDGLPIEIFPDYLRDYLYSTYGEVVYLPHINSWSNFFAGDNNDLDLPTPREKDPVYKYEEANPYKEPGLKQHFERIGRYSFVSRIQSYRYLRGSKSNVDKIEVLTPDCLGGIFTNKEKSIYYYIFLTEANYPKAKNACRILNASIYGK</sequence>
<dbReference type="AlphaFoldDB" id="A0A0E4GBW4"/>
<organism evidence="1 2">
    <name type="scientific">Syntrophomonas zehnderi OL-4</name>
    <dbReference type="NCBI Taxonomy" id="690567"/>
    <lineage>
        <taxon>Bacteria</taxon>
        <taxon>Bacillati</taxon>
        <taxon>Bacillota</taxon>
        <taxon>Clostridia</taxon>
        <taxon>Eubacteriales</taxon>
        <taxon>Syntrophomonadaceae</taxon>
        <taxon>Syntrophomonas</taxon>
    </lineage>
</organism>
<evidence type="ECO:0000313" key="2">
    <source>
        <dbReference type="Proteomes" id="UP000045545"/>
    </source>
</evidence>
<dbReference type="STRING" id="690567.2555"/>
<dbReference type="EMBL" id="CGIH01000046">
    <property type="protein sequence ID" value="CFY01372.1"/>
    <property type="molecule type" value="Genomic_DNA"/>
</dbReference>
<gene>
    <name evidence="1" type="ORF">2555</name>
</gene>
<keyword evidence="2" id="KW-1185">Reference proteome</keyword>
<dbReference type="RefSeq" id="WP_046499612.1">
    <property type="nucleotide sequence ID" value="NZ_CGIH01000046.1"/>
</dbReference>
<accession>A0A0E4GBW4</accession>
<protein>
    <submittedName>
        <fullName evidence="1">Uncharacterized</fullName>
    </submittedName>
</protein>